<feature type="compositionally biased region" description="Polar residues" evidence="2">
    <location>
        <begin position="106"/>
        <end position="124"/>
    </location>
</feature>
<dbReference type="EMBL" id="SDIL01000268">
    <property type="protein sequence ID" value="RXK34633.1"/>
    <property type="molecule type" value="Genomic_DNA"/>
</dbReference>
<dbReference type="InParanoid" id="A0A4Q1BFF1"/>
<sequence>MVTPTPSRTSMNLPSVRQQQNVPLFHSTAQIASDNAVKSPSTVSAGLKRKANEPDQSPVKVPRLEAGNWGIKGMQSPAKHSQEVATAPVVRKNPQQVAQGLVSLAGPSSQPGSSSHAIGPSQRTSRVDPEAWLKKINMNKGKSSTSDARPTVDTAPLASSVVVPANKLPQSKQPGASSSQPGSSFSQPAPTVNLPATPTRSSSPSLGPLYEKPFAPSLTTPQGETPFILRPPTNLDEVATCFDLVNHFHETEAVHENAFAQTAMSDISRMFQYFQQSTSIHRRRLTQGVTTATQGVLALQDRYNAAIASEDGLRSELATVKQHLISMEELYTSQVKINENREKAIEDIKNDLGAQIASQNAQISSLSGQVSVLSDRWSAAVKDKEDMVKEVTEKDEKFRTLEFKLENTSENLLEAAGVVQQAIEDKNQLVKERDEIHKKHEKCEETIRGLSEELGKAQIERMETQARYRDQSILAAAYIQELARMRAEAGLPDVVAEMGEEGKVEFTEVTEVRSTSPNDQEGGEYQDTQRIKIEPVGSQEQRERSSAPDKGVEENIESRECESEFVPAIGGVTSVGEAVTRIEEGPEAVSIEEAGEAV</sequence>
<accession>A0A4Q1BFF1</accession>
<evidence type="ECO:0000256" key="2">
    <source>
        <dbReference type="SAM" id="MobiDB-lite"/>
    </source>
</evidence>
<keyword evidence="1" id="KW-0175">Coiled coil</keyword>
<protein>
    <submittedName>
        <fullName evidence="3">Uncharacterized protein</fullName>
    </submittedName>
</protein>
<proteinExistence type="predicted"/>
<feature type="compositionally biased region" description="Low complexity" evidence="2">
    <location>
        <begin position="169"/>
        <end position="190"/>
    </location>
</feature>
<comment type="caution">
    <text evidence="3">The sequence shown here is derived from an EMBL/GenBank/DDBJ whole genome shotgun (WGS) entry which is preliminary data.</text>
</comment>
<feature type="compositionally biased region" description="Basic and acidic residues" evidence="2">
    <location>
        <begin position="540"/>
        <end position="562"/>
    </location>
</feature>
<dbReference type="VEuPathDB" id="FungiDB:TREMEDRAFT_66351"/>
<feature type="region of interest" description="Disordered" evidence="2">
    <location>
        <begin position="509"/>
        <end position="564"/>
    </location>
</feature>
<feature type="region of interest" description="Disordered" evidence="2">
    <location>
        <begin position="91"/>
        <end position="225"/>
    </location>
</feature>
<evidence type="ECO:0000256" key="1">
    <source>
        <dbReference type="SAM" id="Coils"/>
    </source>
</evidence>
<feature type="compositionally biased region" description="Polar residues" evidence="2">
    <location>
        <begin position="194"/>
        <end position="205"/>
    </location>
</feature>
<organism evidence="3 4">
    <name type="scientific">Tremella mesenterica</name>
    <name type="common">Jelly fungus</name>
    <dbReference type="NCBI Taxonomy" id="5217"/>
    <lineage>
        <taxon>Eukaryota</taxon>
        <taxon>Fungi</taxon>
        <taxon>Dikarya</taxon>
        <taxon>Basidiomycota</taxon>
        <taxon>Agaricomycotina</taxon>
        <taxon>Tremellomycetes</taxon>
        <taxon>Tremellales</taxon>
        <taxon>Tremellaceae</taxon>
        <taxon>Tremella</taxon>
    </lineage>
</organism>
<keyword evidence="4" id="KW-1185">Reference proteome</keyword>
<feature type="region of interest" description="Disordered" evidence="2">
    <location>
        <begin position="1"/>
        <end position="63"/>
    </location>
</feature>
<feature type="coiled-coil region" evidence="1">
    <location>
        <begin position="419"/>
        <end position="467"/>
    </location>
</feature>
<name>A0A4Q1BFF1_TREME</name>
<reference evidence="3 4" key="1">
    <citation type="submission" date="2016-06" db="EMBL/GenBank/DDBJ databases">
        <title>Evolution of pathogenesis and genome organization in the Tremellales.</title>
        <authorList>
            <person name="Cuomo C."/>
            <person name="Litvintseva A."/>
            <person name="Heitman J."/>
            <person name="Chen Y."/>
            <person name="Sun S."/>
            <person name="Springer D."/>
            <person name="Dromer F."/>
            <person name="Young S."/>
            <person name="Zeng Q."/>
            <person name="Chapman S."/>
            <person name="Gujja S."/>
            <person name="Saif S."/>
            <person name="Birren B."/>
        </authorList>
    </citation>
    <scope>NUCLEOTIDE SEQUENCE [LARGE SCALE GENOMIC DNA]</scope>
    <source>
        <strain evidence="3 4">ATCC 28783</strain>
    </source>
</reference>
<gene>
    <name evidence="3" type="ORF">M231_08111</name>
</gene>
<evidence type="ECO:0000313" key="3">
    <source>
        <dbReference type="EMBL" id="RXK34633.1"/>
    </source>
</evidence>
<dbReference type="Proteomes" id="UP000289152">
    <property type="component" value="Unassembled WGS sequence"/>
</dbReference>
<feature type="compositionally biased region" description="Polar residues" evidence="2">
    <location>
        <begin position="1"/>
        <end position="44"/>
    </location>
</feature>
<dbReference type="AlphaFoldDB" id="A0A4Q1BFF1"/>
<evidence type="ECO:0000313" key="4">
    <source>
        <dbReference type="Proteomes" id="UP000289152"/>
    </source>
</evidence>